<dbReference type="Proteomes" id="UP000006055">
    <property type="component" value="Chromosome"/>
</dbReference>
<name>I4CC40_DESTA</name>
<evidence type="ECO:0000256" key="1">
    <source>
        <dbReference type="SAM" id="MobiDB-lite"/>
    </source>
</evidence>
<gene>
    <name evidence="2" type="ordered locus">Desti_4500</name>
</gene>
<proteinExistence type="predicted"/>
<evidence type="ECO:0000313" key="2">
    <source>
        <dbReference type="EMBL" id="AFM27131.1"/>
    </source>
</evidence>
<dbReference type="RefSeq" id="WP_014812245.1">
    <property type="nucleotide sequence ID" value="NC_018025.1"/>
</dbReference>
<dbReference type="HOGENOM" id="CLU_2081032_0_0_7"/>
<reference evidence="3" key="1">
    <citation type="submission" date="2012-06" db="EMBL/GenBank/DDBJ databases">
        <title>Complete sequence of chromosome of Desulfomonile tiedjei DSM 6799.</title>
        <authorList>
            <person name="Lucas S."/>
            <person name="Copeland A."/>
            <person name="Lapidus A."/>
            <person name="Glavina del Rio T."/>
            <person name="Dalin E."/>
            <person name="Tice H."/>
            <person name="Bruce D."/>
            <person name="Goodwin L."/>
            <person name="Pitluck S."/>
            <person name="Peters L."/>
            <person name="Ovchinnikova G."/>
            <person name="Zeytun A."/>
            <person name="Lu M."/>
            <person name="Kyrpides N."/>
            <person name="Mavromatis K."/>
            <person name="Ivanova N."/>
            <person name="Brettin T."/>
            <person name="Detter J.C."/>
            <person name="Han C."/>
            <person name="Larimer F."/>
            <person name="Land M."/>
            <person name="Hauser L."/>
            <person name="Markowitz V."/>
            <person name="Cheng J.-F."/>
            <person name="Hugenholtz P."/>
            <person name="Woyke T."/>
            <person name="Wu D."/>
            <person name="Spring S."/>
            <person name="Schroeder M."/>
            <person name="Brambilla E."/>
            <person name="Klenk H.-P."/>
            <person name="Eisen J.A."/>
        </authorList>
    </citation>
    <scope>NUCLEOTIDE SEQUENCE [LARGE SCALE GENOMIC DNA]</scope>
    <source>
        <strain evidence="3">ATCC 49306 / DSM 6799 / DCB-1</strain>
    </source>
</reference>
<dbReference type="STRING" id="706587.Desti_4500"/>
<accession>I4CC40</accession>
<evidence type="ECO:0000313" key="3">
    <source>
        <dbReference type="Proteomes" id="UP000006055"/>
    </source>
</evidence>
<feature type="region of interest" description="Disordered" evidence="1">
    <location>
        <begin position="90"/>
        <end position="117"/>
    </location>
</feature>
<keyword evidence="3" id="KW-1185">Reference proteome</keyword>
<dbReference type="EMBL" id="CP003360">
    <property type="protein sequence ID" value="AFM27131.1"/>
    <property type="molecule type" value="Genomic_DNA"/>
</dbReference>
<sequence>MLYLSRYGHGKLAIAGFAVGFLISACSAMPGPQIVKKDGDTMTVRYQGQELRMKPDDGTPQQGRGISKQGMFIYADKGAEASAVHVIRRYSESTHTVPTREAPAPRQDTSDSGDAGN</sequence>
<dbReference type="PROSITE" id="PS51257">
    <property type="entry name" value="PROKAR_LIPOPROTEIN"/>
    <property type="match status" value="1"/>
</dbReference>
<evidence type="ECO:0008006" key="4">
    <source>
        <dbReference type="Google" id="ProtNLM"/>
    </source>
</evidence>
<protein>
    <recommendedName>
        <fullName evidence="4">Lipoprotein</fullName>
    </recommendedName>
</protein>
<dbReference type="AlphaFoldDB" id="I4CC40"/>
<dbReference type="KEGG" id="dti:Desti_4500"/>
<organism evidence="2 3">
    <name type="scientific">Desulfomonile tiedjei (strain ATCC 49306 / DSM 6799 / DCB-1)</name>
    <dbReference type="NCBI Taxonomy" id="706587"/>
    <lineage>
        <taxon>Bacteria</taxon>
        <taxon>Pseudomonadati</taxon>
        <taxon>Thermodesulfobacteriota</taxon>
        <taxon>Desulfomonilia</taxon>
        <taxon>Desulfomonilales</taxon>
        <taxon>Desulfomonilaceae</taxon>
        <taxon>Desulfomonile</taxon>
    </lineage>
</organism>